<dbReference type="EMBL" id="BLXT01002480">
    <property type="protein sequence ID" value="GFN94890.1"/>
    <property type="molecule type" value="Genomic_DNA"/>
</dbReference>
<gene>
    <name evidence="1" type="ORF">PoB_002139600</name>
</gene>
<comment type="caution">
    <text evidence="1">The sequence shown here is derived from an EMBL/GenBank/DDBJ whole genome shotgun (WGS) entry which is preliminary data.</text>
</comment>
<sequence>MDGEFLPLHPLTKKPVNIVSQDNSLLSHKPSSHSPIIFQWDMLGDALFTTKVNAMECLNAYVKEYKFDPEERNLCTVIDCVFLVEQPSA</sequence>
<keyword evidence="2" id="KW-1185">Reference proteome</keyword>
<reference evidence="1 2" key="1">
    <citation type="journal article" date="2021" name="Elife">
        <title>Chloroplast acquisition without the gene transfer in kleptoplastic sea slugs, Plakobranchus ocellatus.</title>
        <authorList>
            <person name="Maeda T."/>
            <person name="Takahashi S."/>
            <person name="Yoshida T."/>
            <person name="Shimamura S."/>
            <person name="Takaki Y."/>
            <person name="Nagai Y."/>
            <person name="Toyoda A."/>
            <person name="Suzuki Y."/>
            <person name="Arimoto A."/>
            <person name="Ishii H."/>
            <person name="Satoh N."/>
            <person name="Nishiyama T."/>
            <person name="Hasebe M."/>
            <person name="Maruyama T."/>
            <person name="Minagawa J."/>
            <person name="Obokata J."/>
            <person name="Shigenobu S."/>
        </authorList>
    </citation>
    <scope>NUCLEOTIDE SEQUENCE [LARGE SCALE GENOMIC DNA]</scope>
</reference>
<dbReference type="AlphaFoldDB" id="A0AAV3ZG51"/>
<dbReference type="Proteomes" id="UP000735302">
    <property type="component" value="Unassembled WGS sequence"/>
</dbReference>
<name>A0AAV3ZG51_9GAST</name>
<evidence type="ECO:0000313" key="1">
    <source>
        <dbReference type="EMBL" id="GFN94890.1"/>
    </source>
</evidence>
<accession>A0AAV3ZG51</accession>
<protein>
    <submittedName>
        <fullName evidence="1">Uncharacterized protein</fullName>
    </submittedName>
</protein>
<proteinExistence type="predicted"/>
<evidence type="ECO:0000313" key="2">
    <source>
        <dbReference type="Proteomes" id="UP000735302"/>
    </source>
</evidence>
<organism evidence="1 2">
    <name type="scientific">Plakobranchus ocellatus</name>
    <dbReference type="NCBI Taxonomy" id="259542"/>
    <lineage>
        <taxon>Eukaryota</taxon>
        <taxon>Metazoa</taxon>
        <taxon>Spiralia</taxon>
        <taxon>Lophotrochozoa</taxon>
        <taxon>Mollusca</taxon>
        <taxon>Gastropoda</taxon>
        <taxon>Heterobranchia</taxon>
        <taxon>Euthyneura</taxon>
        <taxon>Panpulmonata</taxon>
        <taxon>Sacoglossa</taxon>
        <taxon>Placobranchoidea</taxon>
        <taxon>Plakobranchidae</taxon>
        <taxon>Plakobranchus</taxon>
    </lineage>
</organism>